<feature type="region of interest" description="Disordered" evidence="1">
    <location>
        <begin position="89"/>
        <end position="134"/>
    </location>
</feature>
<accession>A0AAV0TUA1</accession>
<dbReference type="Proteomes" id="UP001162029">
    <property type="component" value="Unassembled WGS sequence"/>
</dbReference>
<comment type="caution">
    <text evidence="2">The sequence shown here is derived from an EMBL/GenBank/DDBJ whole genome shotgun (WGS) entry which is preliminary data.</text>
</comment>
<feature type="compositionally biased region" description="Polar residues" evidence="1">
    <location>
        <begin position="124"/>
        <end position="134"/>
    </location>
</feature>
<feature type="compositionally biased region" description="Basic and acidic residues" evidence="1">
    <location>
        <begin position="28"/>
        <end position="43"/>
    </location>
</feature>
<proteinExistence type="predicted"/>
<evidence type="ECO:0000313" key="2">
    <source>
        <dbReference type="EMBL" id="CAI5725895.1"/>
    </source>
</evidence>
<keyword evidence="3" id="KW-1185">Reference proteome</keyword>
<feature type="compositionally biased region" description="Basic and acidic residues" evidence="1">
    <location>
        <begin position="1"/>
        <end position="12"/>
    </location>
</feature>
<evidence type="ECO:0000256" key="1">
    <source>
        <dbReference type="SAM" id="MobiDB-lite"/>
    </source>
</evidence>
<reference evidence="2" key="1">
    <citation type="submission" date="2022-12" db="EMBL/GenBank/DDBJ databases">
        <authorList>
            <person name="Webb A."/>
        </authorList>
    </citation>
    <scope>NUCLEOTIDE SEQUENCE</scope>
    <source>
        <strain evidence="2">Pd1</strain>
    </source>
</reference>
<sequence>MGCCFSREDDRFNSGSEALLPKGRNGNKRVENSGDVDLAKKEGANGSYKSPSAVVAAGDATSKVSAKPQLPKEAVESVDLLGLNDTTSTQLAAPMTKAPSVPKPTSTVEPAPTPSGPTAASVVKETTSLQKSVD</sequence>
<protein>
    <submittedName>
        <fullName evidence="2">Uncharacterized protein</fullName>
    </submittedName>
</protein>
<evidence type="ECO:0000313" key="3">
    <source>
        <dbReference type="Proteomes" id="UP001162029"/>
    </source>
</evidence>
<gene>
    <name evidence="2" type="ORF">PDE001_LOCUS3452</name>
</gene>
<dbReference type="EMBL" id="CANTFM010000586">
    <property type="protein sequence ID" value="CAI5725895.1"/>
    <property type="molecule type" value="Genomic_DNA"/>
</dbReference>
<name>A0AAV0TUA1_9STRA</name>
<dbReference type="AlphaFoldDB" id="A0AAV0TUA1"/>
<organism evidence="2 3">
    <name type="scientific">Peronospora destructor</name>
    <dbReference type="NCBI Taxonomy" id="86335"/>
    <lineage>
        <taxon>Eukaryota</taxon>
        <taxon>Sar</taxon>
        <taxon>Stramenopiles</taxon>
        <taxon>Oomycota</taxon>
        <taxon>Peronosporomycetes</taxon>
        <taxon>Peronosporales</taxon>
        <taxon>Peronosporaceae</taxon>
        <taxon>Peronospora</taxon>
    </lineage>
</organism>
<feature type="region of interest" description="Disordered" evidence="1">
    <location>
        <begin position="1"/>
        <end position="53"/>
    </location>
</feature>